<organism evidence="2">
    <name type="scientific">Culex pipiens</name>
    <name type="common">House mosquito</name>
    <dbReference type="NCBI Taxonomy" id="7175"/>
    <lineage>
        <taxon>Eukaryota</taxon>
        <taxon>Metazoa</taxon>
        <taxon>Ecdysozoa</taxon>
        <taxon>Arthropoda</taxon>
        <taxon>Hexapoda</taxon>
        <taxon>Insecta</taxon>
        <taxon>Pterygota</taxon>
        <taxon>Neoptera</taxon>
        <taxon>Endopterygota</taxon>
        <taxon>Diptera</taxon>
        <taxon>Nematocera</taxon>
        <taxon>Culicoidea</taxon>
        <taxon>Culicidae</taxon>
        <taxon>Culicinae</taxon>
        <taxon>Culicini</taxon>
        <taxon>Culex</taxon>
        <taxon>Culex</taxon>
    </lineage>
</organism>
<sequence length="108" mass="10936">MPVAPVHQNGDPFQRQLHTCPGTVVEGHALESAPGRAVGSEGLRGPLPRRSAGSARAGISPADAERGSVLAPSEGTGDQFDGRTTGGPGLQSVADRVSVLQQEAGQSD</sequence>
<dbReference type="AlphaFoldDB" id="A0A8D8DKQ7"/>
<protein>
    <submittedName>
        <fullName evidence="2">(northern house mosquito) hypothetical protein</fullName>
    </submittedName>
</protein>
<reference evidence="2" key="1">
    <citation type="submission" date="2021-05" db="EMBL/GenBank/DDBJ databases">
        <authorList>
            <person name="Alioto T."/>
            <person name="Alioto T."/>
            <person name="Gomez Garrido J."/>
        </authorList>
    </citation>
    <scope>NUCLEOTIDE SEQUENCE</scope>
</reference>
<accession>A0A8D8DKQ7</accession>
<name>A0A8D8DKQ7_CULPI</name>
<dbReference type="EMBL" id="HBUE01166055">
    <property type="protein sequence ID" value="CAG6512659.1"/>
    <property type="molecule type" value="Transcribed_RNA"/>
</dbReference>
<evidence type="ECO:0000256" key="1">
    <source>
        <dbReference type="SAM" id="MobiDB-lite"/>
    </source>
</evidence>
<dbReference type="EMBL" id="HBUE01271358">
    <property type="protein sequence ID" value="CAG6564120.1"/>
    <property type="molecule type" value="Transcribed_RNA"/>
</dbReference>
<feature type="region of interest" description="Disordered" evidence="1">
    <location>
        <begin position="31"/>
        <end position="92"/>
    </location>
</feature>
<proteinExistence type="predicted"/>
<evidence type="ECO:0000313" key="2">
    <source>
        <dbReference type="EMBL" id="CAG6512659.1"/>
    </source>
</evidence>